<dbReference type="InterPro" id="IPR050832">
    <property type="entry name" value="Bact_Acetyltransf"/>
</dbReference>
<accession>A0ABQ3Y8K6</accession>
<dbReference type="InterPro" id="IPR000182">
    <property type="entry name" value="GNAT_dom"/>
</dbReference>
<keyword evidence="1" id="KW-0808">Transferase</keyword>
<dbReference type="EMBL" id="BOMI01000096">
    <property type="protein sequence ID" value="GID76306.1"/>
    <property type="molecule type" value="Genomic_DNA"/>
</dbReference>
<dbReference type="InterPro" id="IPR016181">
    <property type="entry name" value="Acyl_CoA_acyltransferase"/>
</dbReference>
<dbReference type="PANTHER" id="PTHR43877:SF2">
    <property type="entry name" value="AMINOALKYLPHOSPHONATE N-ACETYLTRANSFERASE-RELATED"/>
    <property type="match status" value="1"/>
</dbReference>
<sequence length="328" mass="36344">MPPGPWSDAPMTELPRGWSLRRPTLDDVPAILELVHASDIAALGYPDFSAEEVRESLTEPNTDMARDVWLALDDQHKVVGWAFPVNASATDRDFVEVYVWPERGLPAMEPLLDIILARAAERGAEFGHSPYEVRAGAVPTEKPYIQALLDRGFTFLKQHARMQMSLDGVPHTAPAPPEGVTVRLVRPDDDADMRAFHGVIQQAFLDSDHRTADYDAWRKLLDEEPVHVYDEWFVAEIDGRVVGALESSADSGDANDEGWVKRLGVLSSYRKRGVGETLLRHAFAVYASKGRAKAGLGVDMANPTQAARLYLAVGMKPLYEANVYQKVI</sequence>
<dbReference type="SUPFAM" id="SSF55729">
    <property type="entry name" value="Acyl-CoA N-acyltransferases (Nat)"/>
    <property type="match status" value="2"/>
</dbReference>
<dbReference type="PANTHER" id="PTHR43877">
    <property type="entry name" value="AMINOALKYLPHOSPHONATE N-ACETYLTRANSFERASE-RELATED-RELATED"/>
    <property type="match status" value="1"/>
</dbReference>
<dbReference type="Pfam" id="PF00583">
    <property type="entry name" value="Acetyltransf_1"/>
    <property type="match status" value="1"/>
</dbReference>
<dbReference type="Gene3D" id="3.40.630.30">
    <property type="match status" value="1"/>
</dbReference>
<feature type="domain" description="N-acetyltransferase" evidence="3">
    <location>
        <begin position="180"/>
        <end position="328"/>
    </location>
</feature>
<keyword evidence="2" id="KW-0012">Acyltransferase</keyword>
<name>A0ABQ3Y8K6_9ACTN</name>
<evidence type="ECO:0000259" key="3">
    <source>
        <dbReference type="PROSITE" id="PS51186"/>
    </source>
</evidence>
<evidence type="ECO:0000313" key="4">
    <source>
        <dbReference type="EMBL" id="GID76306.1"/>
    </source>
</evidence>
<dbReference type="CDD" id="cd04301">
    <property type="entry name" value="NAT_SF"/>
    <property type="match status" value="1"/>
</dbReference>
<protein>
    <recommendedName>
        <fullName evidence="3">N-acetyltransferase domain-containing protein</fullName>
    </recommendedName>
</protein>
<dbReference type="Proteomes" id="UP000609879">
    <property type="component" value="Unassembled WGS sequence"/>
</dbReference>
<dbReference type="PROSITE" id="PS51186">
    <property type="entry name" value="GNAT"/>
    <property type="match status" value="1"/>
</dbReference>
<gene>
    <name evidence="4" type="ORF">Ade02nite_49470</name>
</gene>
<proteinExistence type="predicted"/>
<reference evidence="4 5" key="1">
    <citation type="submission" date="2021-01" db="EMBL/GenBank/DDBJ databases">
        <title>Whole genome shotgun sequence of Actinoplanes deccanensis NBRC 13994.</title>
        <authorList>
            <person name="Komaki H."/>
            <person name="Tamura T."/>
        </authorList>
    </citation>
    <scope>NUCLEOTIDE SEQUENCE [LARGE SCALE GENOMIC DNA]</scope>
    <source>
        <strain evidence="4 5">NBRC 13994</strain>
    </source>
</reference>
<comment type="caution">
    <text evidence="4">The sequence shown here is derived from an EMBL/GenBank/DDBJ whole genome shotgun (WGS) entry which is preliminary data.</text>
</comment>
<evidence type="ECO:0000256" key="2">
    <source>
        <dbReference type="ARBA" id="ARBA00023315"/>
    </source>
</evidence>
<evidence type="ECO:0000256" key="1">
    <source>
        <dbReference type="ARBA" id="ARBA00022679"/>
    </source>
</evidence>
<organism evidence="4 5">
    <name type="scientific">Paractinoplanes deccanensis</name>
    <dbReference type="NCBI Taxonomy" id="113561"/>
    <lineage>
        <taxon>Bacteria</taxon>
        <taxon>Bacillati</taxon>
        <taxon>Actinomycetota</taxon>
        <taxon>Actinomycetes</taxon>
        <taxon>Micromonosporales</taxon>
        <taxon>Micromonosporaceae</taxon>
        <taxon>Paractinoplanes</taxon>
    </lineage>
</organism>
<evidence type="ECO:0000313" key="5">
    <source>
        <dbReference type="Proteomes" id="UP000609879"/>
    </source>
</evidence>
<keyword evidence="5" id="KW-1185">Reference proteome</keyword>